<evidence type="ECO:0000313" key="2">
    <source>
        <dbReference type="EMBL" id="OHB02795.1"/>
    </source>
</evidence>
<organism evidence="2 3">
    <name type="scientific">Candidatus Zambryskibacteria bacterium RIFCSPLOWO2_01_FULL_39_39</name>
    <dbReference type="NCBI Taxonomy" id="1802758"/>
    <lineage>
        <taxon>Bacteria</taxon>
        <taxon>Candidatus Zambryskiibacteriota</taxon>
    </lineage>
</organism>
<dbReference type="InterPro" id="IPR027981">
    <property type="entry name" value="DUF4446"/>
</dbReference>
<sequence length="161" mass="18180">MFAMSIDWSLVVFFIPFITLGVALLALVLSILMHVRVKKIFRSANSSDIEKLLKLHTKTLEDFVQFKTGATEYMKSLDHRIKKKTMNASTVRFNPFQGEGVGGNQSFSVSLTDEEGNGVVITSMHTRERTNVFAKQLQNWGSEHKLGEEEREAILNSKSKV</sequence>
<accession>A0A1G2TZQ1</accession>
<comment type="caution">
    <text evidence="2">The sequence shown here is derived from an EMBL/GenBank/DDBJ whole genome shotgun (WGS) entry which is preliminary data.</text>
</comment>
<protein>
    <recommendedName>
        <fullName evidence="4">DUF4446 domain-containing protein</fullName>
    </recommendedName>
</protein>
<gene>
    <name evidence="2" type="ORF">A3A96_01495</name>
</gene>
<keyword evidence="1" id="KW-0472">Membrane</keyword>
<name>A0A1G2TZQ1_9BACT</name>
<evidence type="ECO:0000256" key="1">
    <source>
        <dbReference type="SAM" id="Phobius"/>
    </source>
</evidence>
<evidence type="ECO:0008006" key="4">
    <source>
        <dbReference type="Google" id="ProtNLM"/>
    </source>
</evidence>
<proteinExistence type="predicted"/>
<keyword evidence="1" id="KW-1133">Transmembrane helix</keyword>
<dbReference type="STRING" id="1802758.A3A96_01495"/>
<dbReference type="Pfam" id="PF14584">
    <property type="entry name" value="DUF4446"/>
    <property type="match status" value="1"/>
</dbReference>
<dbReference type="AlphaFoldDB" id="A0A1G2TZQ1"/>
<keyword evidence="1" id="KW-0812">Transmembrane</keyword>
<reference evidence="2 3" key="1">
    <citation type="journal article" date="2016" name="Nat. Commun.">
        <title>Thousands of microbial genomes shed light on interconnected biogeochemical processes in an aquifer system.</title>
        <authorList>
            <person name="Anantharaman K."/>
            <person name="Brown C.T."/>
            <person name="Hug L.A."/>
            <person name="Sharon I."/>
            <person name="Castelle C.J."/>
            <person name="Probst A.J."/>
            <person name="Thomas B.C."/>
            <person name="Singh A."/>
            <person name="Wilkins M.J."/>
            <person name="Karaoz U."/>
            <person name="Brodie E.L."/>
            <person name="Williams K.H."/>
            <person name="Hubbard S.S."/>
            <person name="Banfield J.F."/>
        </authorList>
    </citation>
    <scope>NUCLEOTIDE SEQUENCE [LARGE SCALE GENOMIC DNA]</scope>
</reference>
<feature type="transmembrane region" description="Helical" evidence="1">
    <location>
        <begin position="6"/>
        <end position="32"/>
    </location>
</feature>
<evidence type="ECO:0000313" key="3">
    <source>
        <dbReference type="Proteomes" id="UP000177707"/>
    </source>
</evidence>
<dbReference type="EMBL" id="MHWB01000001">
    <property type="protein sequence ID" value="OHB02795.1"/>
    <property type="molecule type" value="Genomic_DNA"/>
</dbReference>
<dbReference type="Proteomes" id="UP000177707">
    <property type="component" value="Unassembled WGS sequence"/>
</dbReference>